<keyword evidence="4 11" id="KW-0067">ATP-binding</keyword>
<dbReference type="SUPFAM" id="SSF52540">
    <property type="entry name" value="P-loop containing nucleoside triphosphate hydrolases"/>
    <property type="match status" value="1"/>
</dbReference>
<evidence type="ECO:0000313" key="11">
    <source>
        <dbReference type="EMBL" id="UOE43357.1"/>
    </source>
</evidence>
<protein>
    <submittedName>
        <fullName evidence="11">ABC transporter ATP-binding protein/permease</fullName>
    </submittedName>
</protein>
<dbReference type="PROSITE" id="PS50893">
    <property type="entry name" value="ABC_TRANSPORTER_2"/>
    <property type="match status" value="1"/>
</dbReference>
<evidence type="ECO:0000256" key="7">
    <source>
        <dbReference type="SAM" id="MobiDB-lite"/>
    </source>
</evidence>
<evidence type="ECO:0000313" key="12">
    <source>
        <dbReference type="Proteomes" id="UP000832097"/>
    </source>
</evidence>
<dbReference type="EMBL" id="CP094528">
    <property type="protein sequence ID" value="UOE43357.1"/>
    <property type="molecule type" value="Genomic_DNA"/>
</dbReference>
<feature type="domain" description="ABC transporter" evidence="9">
    <location>
        <begin position="383"/>
        <end position="620"/>
    </location>
</feature>
<feature type="transmembrane region" description="Helical" evidence="8">
    <location>
        <begin position="255"/>
        <end position="276"/>
    </location>
</feature>
<dbReference type="InterPro" id="IPR003593">
    <property type="entry name" value="AAA+_ATPase"/>
</dbReference>
<evidence type="ECO:0000256" key="5">
    <source>
        <dbReference type="ARBA" id="ARBA00022989"/>
    </source>
</evidence>
<name>A0ABY4BVY7_9MICO</name>
<feature type="region of interest" description="Disordered" evidence="7">
    <location>
        <begin position="334"/>
        <end position="371"/>
    </location>
</feature>
<organism evidence="11 12">
    <name type="scientific">Agromyces larvae</name>
    <dbReference type="NCBI Taxonomy" id="2929802"/>
    <lineage>
        <taxon>Bacteria</taxon>
        <taxon>Bacillati</taxon>
        <taxon>Actinomycetota</taxon>
        <taxon>Actinomycetes</taxon>
        <taxon>Micrococcales</taxon>
        <taxon>Microbacteriaceae</taxon>
        <taxon>Agromyces</taxon>
    </lineage>
</organism>
<feature type="transmembrane region" description="Helical" evidence="8">
    <location>
        <begin position="282"/>
        <end position="300"/>
    </location>
</feature>
<sequence length="674" mass="71562">MTGTAESSFSRSLVRLYPLSREVVPRLALGLTTAVLASAVALAIPQVLQWIVNGPLFADSDPVALWWGVGIVLALGIAEAALLTARRQLVLAPGTKLEAKLRVRLYAHLTELPVAFHDEWGSGQLLSRSMSDIRRFRRWISFGMIMICVNAITIAIGTALMFASSWLLGVIYAAAALPVLVMSFRFRRRYRIASRLAQDQAGDLATVVEESVRGIRVLKAFGRGRDALDSFAARADELRETELSKSRSLSTVSMLLTLLPEAALAVALVVGAFLVADGDLTVGALVAFFATAALVNGPLGRLGEQFAMSMDAKAAIDRYFEVLDVPNTILDPAEGERQSLDAPIGMEPSDSTDASINTDASNSTDVSDVSTARSGRVERGIRLEFADVRFRYPDAPPEAPDLLDGVDLVVEPGETLALVALTGGGKSTLAQLVPRLYDVTGGAVRVGGIDVRHLDRLTLRTHVSMAFEDPVLFSASVRENVLLGVPDAGDDVLRQALDVAGADFVHSLPGGVDAMIGEEGLSLSGGQRQRIALARAIAPAPRVLILDDPLSALDVRTEALVTERLRASLRGTTTLVVAHRPSTVALADRVALLHEGRIVAVDTHAELLATHELYRSVLARQARPVRESGVGPIPADGAARAQRTATAKPADASAKPAGASAKPTGATAIARARR</sequence>
<evidence type="ECO:0000256" key="3">
    <source>
        <dbReference type="ARBA" id="ARBA00022741"/>
    </source>
</evidence>
<dbReference type="Gene3D" id="1.20.1560.10">
    <property type="entry name" value="ABC transporter type 1, transmembrane domain"/>
    <property type="match status" value="1"/>
</dbReference>
<evidence type="ECO:0000259" key="10">
    <source>
        <dbReference type="PROSITE" id="PS50929"/>
    </source>
</evidence>
<dbReference type="Proteomes" id="UP000832097">
    <property type="component" value="Chromosome"/>
</dbReference>
<dbReference type="CDD" id="cd18543">
    <property type="entry name" value="ABC_6TM_Rv0194_D1_like"/>
    <property type="match status" value="1"/>
</dbReference>
<keyword evidence="5 8" id="KW-1133">Transmembrane helix</keyword>
<evidence type="ECO:0000256" key="6">
    <source>
        <dbReference type="ARBA" id="ARBA00023136"/>
    </source>
</evidence>
<feature type="transmembrane region" description="Helical" evidence="8">
    <location>
        <begin position="64"/>
        <end position="83"/>
    </location>
</feature>
<reference evidence="11 12" key="1">
    <citation type="submission" date="2022-03" db="EMBL/GenBank/DDBJ databases">
        <title>Mucilaginibacter sp. isolated from the gut of Protaetia brevitarsis seulensis larvae.</title>
        <authorList>
            <person name="Won M."/>
            <person name="Kim S.-J."/>
            <person name="Kwon S.-W."/>
        </authorList>
    </citation>
    <scope>NUCLEOTIDE SEQUENCE [LARGE SCALE GENOMIC DNA]</scope>
    <source>
        <strain evidence="11 12">CFWR-12</strain>
    </source>
</reference>
<gene>
    <name evidence="11" type="ORF">MTO99_14355</name>
</gene>
<accession>A0ABY4BVY7</accession>
<dbReference type="InterPro" id="IPR027417">
    <property type="entry name" value="P-loop_NTPase"/>
</dbReference>
<dbReference type="Pfam" id="PF00664">
    <property type="entry name" value="ABC_membrane"/>
    <property type="match status" value="1"/>
</dbReference>
<keyword evidence="3" id="KW-0547">Nucleotide-binding</keyword>
<dbReference type="PANTHER" id="PTHR43394:SF1">
    <property type="entry name" value="ATP-BINDING CASSETTE SUB-FAMILY B MEMBER 10, MITOCHONDRIAL"/>
    <property type="match status" value="1"/>
</dbReference>
<evidence type="ECO:0000256" key="2">
    <source>
        <dbReference type="ARBA" id="ARBA00022692"/>
    </source>
</evidence>
<evidence type="ECO:0000256" key="4">
    <source>
        <dbReference type="ARBA" id="ARBA00022840"/>
    </source>
</evidence>
<keyword evidence="12" id="KW-1185">Reference proteome</keyword>
<evidence type="ECO:0000256" key="8">
    <source>
        <dbReference type="SAM" id="Phobius"/>
    </source>
</evidence>
<proteinExistence type="predicted"/>
<feature type="transmembrane region" description="Helical" evidence="8">
    <location>
        <begin position="166"/>
        <end position="186"/>
    </location>
</feature>
<dbReference type="PROSITE" id="PS50929">
    <property type="entry name" value="ABC_TM1F"/>
    <property type="match status" value="1"/>
</dbReference>
<feature type="compositionally biased region" description="Low complexity" evidence="7">
    <location>
        <begin position="644"/>
        <end position="668"/>
    </location>
</feature>
<dbReference type="Pfam" id="PF00005">
    <property type="entry name" value="ABC_tran"/>
    <property type="match status" value="1"/>
</dbReference>
<evidence type="ECO:0000259" key="9">
    <source>
        <dbReference type="PROSITE" id="PS50893"/>
    </source>
</evidence>
<dbReference type="RefSeq" id="WP_243554315.1">
    <property type="nucleotide sequence ID" value="NZ_CP094528.1"/>
</dbReference>
<dbReference type="InterPro" id="IPR011527">
    <property type="entry name" value="ABC1_TM_dom"/>
</dbReference>
<dbReference type="Gene3D" id="3.40.50.300">
    <property type="entry name" value="P-loop containing nucleotide triphosphate hydrolases"/>
    <property type="match status" value="1"/>
</dbReference>
<dbReference type="InterPro" id="IPR039421">
    <property type="entry name" value="Type_1_exporter"/>
</dbReference>
<feature type="transmembrane region" description="Helical" evidence="8">
    <location>
        <begin position="27"/>
        <end position="52"/>
    </location>
</feature>
<feature type="domain" description="ABC transmembrane type-1" evidence="10">
    <location>
        <begin position="28"/>
        <end position="311"/>
    </location>
</feature>
<dbReference type="InterPro" id="IPR017871">
    <property type="entry name" value="ABC_transporter-like_CS"/>
</dbReference>
<keyword evidence="2 8" id="KW-0812">Transmembrane</keyword>
<dbReference type="PANTHER" id="PTHR43394">
    <property type="entry name" value="ATP-DEPENDENT PERMEASE MDL1, MITOCHONDRIAL"/>
    <property type="match status" value="1"/>
</dbReference>
<dbReference type="InterPro" id="IPR003439">
    <property type="entry name" value="ABC_transporter-like_ATP-bd"/>
</dbReference>
<dbReference type="SUPFAM" id="SSF90123">
    <property type="entry name" value="ABC transporter transmembrane region"/>
    <property type="match status" value="1"/>
</dbReference>
<dbReference type="PROSITE" id="PS00211">
    <property type="entry name" value="ABC_TRANSPORTER_1"/>
    <property type="match status" value="1"/>
</dbReference>
<feature type="region of interest" description="Disordered" evidence="7">
    <location>
        <begin position="627"/>
        <end position="674"/>
    </location>
</feature>
<dbReference type="GO" id="GO:0005524">
    <property type="term" value="F:ATP binding"/>
    <property type="evidence" value="ECO:0007669"/>
    <property type="project" value="UniProtKB-KW"/>
</dbReference>
<comment type="subcellular location">
    <subcellularLocation>
        <location evidence="1">Cell membrane</location>
        <topology evidence="1">Multi-pass membrane protein</topology>
    </subcellularLocation>
</comment>
<dbReference type="InterPro" id="IPR036640">
    <property type="entry name" value="ABC1_TM_sf"/>
</dbReference>
<keyword evidence="6 8" id="KW-0472">Membrane</keyword>
<feature type="transmembrane region" description="Helical" evidence="8">
    <location>
        <begin position="139"/>
        <end position="160"/>
    </location>
</feature>
<dbReference type="SMART" id="SM00382">
    <property type="entry name" value="AAA"/>
    <property type="match status" value="1"/>
</dbReference>
<evidence type="ECO:0000256" key="1">
    <source>
        <dbReference type="ARBA" id="ARBA00004651"/>
    </source>
</evidence>
<feature type="compositionally biased region" description="Polar residues" evidence="7">
    <location>
        <begin position="349"/>
        <end position="371"/>
    </location>
</feature>